<organism evidence="3 4">
    <name type="scientific">Sulfurisphaera ohwakuensis</name>
    <dbReference type="NCBI Taxonomy" id="69656"/>
    <lineage>
        <taxon>Archaea</taxon>
        <taxon>Thermoproteota</taxon>
        <taxon>Thermoprotei</taxon>
        <taxon>Sulfolobales</taxon>
        <taxon>Sulfolobaceae</taxon>
        <taxon>Sulfurisphaera</taxon>
    </lineage>
</organism>
<dbReference type="SUPFAM" id="SSF81593">
    <property type="entry name" value="Nucleotidyltransferase substrate binding subunit/domain"/>
    <property type="match status" value="1"/>
</dbReference>
<dbReference type="Proteomes" id="UP000582213">
    <property type="component" value="Unassembled WGS sequence"/>
</dbReference>
<evidence type="ECO:0000313" key="2">
    <source>
        <dbReference type="EMBL" id="MBB5254265.1"/>
    </source>
</evidence>
<reference evidence="2 5" key="2">
    <citation type="submission" date="2020-08" db="EMBL/GenBank/DDBJ databases">
        <title>Genomic Encyclopedia of Type Strains, Phase IV (KMG-IV): sequencing the most valuable type-strain genomes for metagenomic binning, comparative biology and taxonomic classification.</title>
        <authorList>
            <person name="Goeker M."/>
        </authorList>
    </citation>
    <scope>NUCLEOTIDE SEQUENCE [LARGE SCALE GENOMIC DNA]</scope>
    <source>
        <strain evidence="2 5">DSM 12421</strain>
    </source>
</reference>
<evidence type="ECO:0000259" key="1">
    <source>
        <dbReference type="PROSITE" id="PS50910"/>
    </source>
</evidence>
<protein>
    <submittedName>
        <fullName evidence="3">HEPN domain-containing protein</fullName>
    </submittedName>
</protein>
<dbReference type="InterPro" id="IPR007842">
    <property type="entry name" value="HEPN_dom"/>
</dbReference>
<dbReference type="Proteomes" id="UP000427373">
    <property type="component" value="Chromosome"/>
</dbReference>
<feature type="domain" description="HEPN" evidence="1">
    <location>
        <begin position="11"/>
        <end position="128"/>
    </location>
</feature>
<name>A0A650CKE8_SULOH</name>
<reference evidence="3 4" key="1">
    <citation type="submission" date="2019-10" db="EMBL/GenBank/DDBJ databases">
        <title>Genome Sequences from Six Type Strain Members of the Archaeal Family Sulfolobaceae: Acidianus ambivalens, Acidianus infernus, Metallosphaera prunae, Stygiolobus azoricus, Sulfolobus metallicus, and Sulfurisphaera ohwakuensis.</title>
        <authorList>
            <person name="Counts J.A."/>
            <person name="Kelly R.M."/>
        </authorList>
    </citation>
    <scope>NUCLEOTIDE SEQUENCE [LARGE SCALE GENOMIC DNA]</scope>
    <source>
        <strain evidence="3 4">TA-1</strain>
    </source>
</reference>
<sequence>MNNDNLARSYVRQAEERIKHAKEALNEGNYPYTVRQCQEAVELLLKASLRYVGVEPPKLHDVGYILRKEKSRFPQWFQEKIDEFAYYSKVLRNEREPAMYGDEETGATPEELYSKFEAESAINMCDSVYEYVKKLIK</sequence>
<dbReference type="KEGG" id="soh:D1869_13935"/>
<evidence type="ECO:0000313" key="5">
    <source>
        <dbReference type="Proteomes" id="UP000582213"/>
    </source>
</evidence>
<gene>
    <name evidence="3" type="ORF">D1869_13935</name>
    <name evidence="2" type="ORF">HNQ62_002039</name>
</gene>
<evidence type="ECO:0000313" key="4">
    <source>
        <dbReference type="Proteomes" id="UP000427373"/>
    </source>
</evidence>
<dbReference type="PROSITE" id="PS50910">
    <property type="entry name" value="HEPN"/>
    <property type="match status" value="1"/>
</dbReference>
<dbReference type="SMART" id="SM00748">
    <property type="entry name" value="HEPN"/>
    <property type="match status" value="1"/>
</dbReference>
<evidence type="ECO:0000313" key="3">
    <source>
        <dbReference type="EMBL" id="QGR18165.1"/>
    </source>
</evidence>
<dbReference type="AlphaFoldDB" id="A0A650CKE8"/>
<dbReference type="GeneID" id="42802366"/>
<dbReference type="Gene3D" id="1.20.120.330">
    <property type="entry name" value="Nucleotidyltransferases domain 2"/>
    <property type="match status" value="1"/>
</dbReference>
<dbReference type="EMBL" id="CP045484">
    <property type="protein sequence ID" value="QGR18165.1"/>
    <property type="molecule type" value="Genomic_DNA"/>
</dbReference>
<dbReference type="EMBL" id="JACHFY010000013">
    <property type="protein sequence ID" value="MBB5254265.1"/>
    <property type="molecule type" value="Genomic_DNA"/>
</dbReference>
<keyword evidence="4" id="KW-1185">Reference proteome</keyword>
<dbReference type="OrthoDB" id="40849at2157"/>
<dbReference type="RefSeq" id="WP_156015653.1">
    <property type="nucleotide sequence ID" value="NZ_CP045484.1"/>
</dbReference>
<dbReference type="Pfam" id="PF05168">
    <property type="entry name" value="HEPN"/>
    <property type="match status" value="1"/>
</dbReference>
<proteinExistence type="predicted"/>
<accession>A0A650CKE8</accession>